<evidence type="ECO:0000313" key="7">
    <source>
        <dbReference type="Proteomes" id="UP000198575"/>
    </source>
</evidence>
<proteinExistence type="predicted"/>
<dbReference type="SUPFAM" id="SSF49299">
    <property type="entry name" value="PKD domain"/>
    <property type="match status" value="1"/>
</dbReference>
<evidence type="ECO:0000256" key="3">
    <source>
        <dbReference type="ARBA" id="ARBA00023276"/>
    </source>
</evidence>
<feature type="domain" description="Fibronectin type-III" evidence="5">
    <location>
        <begin position="1183"/>
        <end position="1284"/>
    </location>
</feature>
<dbReference type="Gene3D" id="2.60.40.10">
    <property type="entry name" value="Immunoglobulins"/>
    <property type="match status" value="2"/>
</dbReference>
<dbReference type="Proteomes" id="UP000198575">
    <property type="component" value="Unassembled WGS sequence"/>
</dbReference>
<evidence type="ECO:0000256" key="1">
    <source>
        <dbReference type="ARBA" id="ARBA00022531"/>
    </source>
</evidence>
<keyword evidence="2" id="KW-0732">Signal</keyword>
<evidence type="ECO:0008006" key="8">
    <source>
        <dbReference type="Google" id="ProtNLM"/>
    </source>
</evidence>
<dbReference type="InterPro" id="IPR000601">
    <property type="entry name" value="PKD_dom"/>
</dbReference>
<dbReference type="Gene3D" id="2.130.10.10">
    <property type="entry name" value="YVTN repeat-like/Quinoprotein amine dehydrogenase"/>
    <property type="match status" value="4"/>
</dbReference>
<dbReference type="SUPFAM" id="SSF50939">
    <property type="entry name" value="Sialidases"/>
    <property type="match status" value="1"/>
</dbReference>
<gene>
    <name evidence="6" type="ORF">SAMN05216289_101241</name>
</gene>
<dbReference type="CDD" id="cd15482">
    <property type="entry name" value="Sialidase_non-viral"/>
    <property type="match status" value="2"/>
</dbReference>
<accession>A0A1I4V9E8</accession>
<dbReference type="GO" id="GO:0015979">
    <property type="term" value="P:photosynthesis"/>
    <property type="evidence" value="ECO:0007669"/>
    <property type="project" value="UniProtKB-KW"/>
</dbReference>
<evidence type="ECO:0000259" key="4">
    <source>
        <dbReference type="PROSITE" id="PS50093"/>
    </source>
</evidence>
<dbReference type="Pfam" id="PF14870">
    <property type="entry name" value="PSII_BNR"/>
    <property type="match status" value="2"/>
</dbReference>
<dbReference type="PANTHER" id="PTHR47199:SF2">
    <property type="entry name" value="PHOTOSYSTEM II STABILITY_ASSEMBLY FACTOR HCF136, CHLOROPLASTIC"/>
    <property type="match status" value="1"/>
</dbReference>
<dbReference type="GO" id="GO:0009523">
    <property type="term" value="C:photosystem II"/>
    <property type="evidence" value="ECO:0007669"/>
    <property type="project" value="UniProtKB-KW"/>
</dbReference>
<dbReference type="STRING" id="578942.SAMN05216289_101241"/>
<dbReference type="PANTHER" id="PTHR47199">
    <property type="entry name" value="PHOTOSYSTEM II STABILITY/ASSEMBLY FACTOR HCF136, CHLOROPLASTIC"/>
    <property type="match status" value="1"/>
</dbReference>
<dbReference type="InterPro" id="IPR028203">
    <property type="entry name" value="PSII_CF48-like_dom"/>
</dbReference>
<dbReference type="InterPro" id="IPR013783">
    <property type="entry name" value="Ig-like_fold"/>
</dbReference>
<dbReference type="PROSITE" id="PS50093">
    <property type="entry name" value="PKD"/>
    <property type="match status" value="1"/>
</dbReference>
<keyword evidence="1" id="KW-0602">Photosynthesis</keyword>
<evidence type="ECO:0000259" key="5">
    <source>
        <dbReference type="PROSITE" id="PS50853"/>
    </source>
</evidence>
<dbReference type="RefSeq" id="WP_175497808.1">
    <property type="nucleotide sequence ID" value="NZ_FOVF01000001.1"/>
</dbReference>
<dbReference type="InterPro" id="IPR036278">
    <property type="entry name" value="Sialidase_sf"/>
</dbReference>
<dbReference type="InterPro" id="IPR015943">
    <property type="entry name" value="WD40/YVTN_repeat-like_dom_sf"/>
</dbReference>
<name>A0A1I4V9E8_9GAMM</name>
<reference evidence="6 7" key="1">
    <citation type="submission" date="2016-10" db="EMBL/GenBank/DDBJ databases">
        <authorList>
            <person name="de Groot N.N."/>
        </authorList>
    </citation>
    <scope>NUCLEOTIDE SEQUENCE [LARGE SCALE GENOMIC DNA]</scope>
    <source>
        <strain evidence="6 7">CGMCC 1.7659</strain>
    </source>
</reference>
<dbReference type="SMART" id="SM00089">
    <property type="entry name" value="PKD"/>
    <property type="match status" value="1"/>
</dbReference>
<dbReference type="SUPFAM" id="SSF110296">
    <property type="entry name" value="Oligoxyloglucan reducing end-specific cellobiohydrolase"/>
    <property type="match status" value="2"/>
</dbReference>
<dbReference type="InterPro" id="IPR022409">
    <property type="entry name" value="PKD/Chitinase_dom"/>
</dbReference>
<protein>
    <recommendedName>
        <fullName evidence="8">PKD domain-containing protein</fullName>
    </recommendedName>
</protein>
<dbReference type="Gene3D" id="2.130.10.130">
    <property type="entry name" value="Integrin alpha, N-terminal"/>
    <property type="match status" value="1"/>
</dbReference>
<dbReference type="Pfam" id="PF18911">
    <property type="entry name" value="PKD_4"/>
    <property type="match status" value="1"/>
</dbReference>
<evidence type="ECO:0000256" key="2">
    <source>
        <dbReference type="ARBA" id="ARBA00022729"/>
    </source>
</evidence>
<keyword evidence="7" id="KW-1185">Reference proteome</keyword>
<dbReference type="CDD" id="cd00146">
    <property type="entry name" value="PKD"/>
    <property type="match status" value="1"/>
</dbReference>
<dbReference type="PROSITE" id="PS50853">
    <property type="entry name" value="FN3"/>
    <property type="match status" value="1"/>
</dbReference>
<dbReference type="Pfam" id="PF13517">
    <property type="entry name" value="FG-GAP_3"/>
    <property type="match status" value="3"/>
</dbReference>
<sequence>MSRTHRAFLIAGGPNRRNERRIGALTLSALLAFLPIESAWAQWSTESPLPTHLDIHGVAAPAPDRIYLATDDDSFDDGGALFESIDGGATWTQRNIPASLGDSLYGIHFLDSQRGWTWGNSNYRTIDGGATWEPLPLLGSTYSMTFFSPDFGVATGNFGSQTSRDGGLTWEASPQDITTYSFVDAQTGLGASATGLYRTTDGGGTFAPVFTGAADSVAFLSPTVAIAVVDGAFVRSTNAGVTWSVGANAEGRTQLFVVSEDVVLASGRSGTFPDYDDRLFRSADGGQTWTDLGEAIPADAFAAAPAFSMAGASAVIASNGTGDLYRSSNAGLDWTRVYATPGPRPGFLDSGAPVFVDAQTGYFGFGAGFILKTTDAGASWMQISSGTGHGILALDRFPNGDLIAVCEGGRVLTRASDDATWRIRTTLGTADLEDVQVVGPQAAVAVDQQGIVYRSTDAGASWTAAISAPVDLTAADLHFETPTQGWVVGQGFGSAALFHTLDGGDFWTPVTDFLGTYVAVDFAGANGWAVASYGILQRTSDAGASWTEVQLPGSGFSIRDIDFWDTDTGYVVGGSGYAARSDDGGATWHTLPVPESSADLTHIALVGANELWVSTADGKLLYSATGGANWAVMDSGGISFGSFGSLAASPAGDAWIGGWRGVIRHFSGPPGPPVNQPPQASFNYLTTGLSVALTDTSVDNDGTIASWLWDFGDGTTSVEQNPMHAFASADSYLVRLTVTDDDGATDSTLRVIVVQPGPGGIFGDFVEVTPLDPLFVTPQDEDFWVTSAAPADVDGDGDLDIVVLGYYVVYNVSAVDQLVLLRNDGPLSETQWNFSYVELPLGTLTAGASDLAWGDVDGDGDPDLVAGSDGQTVLYRNDAGTLVPTNTALPGYWEDNGQSDFDLNSISWADYDNDGDLDLLLPSVWDETTFTSHTALMRNDGANGSGGWTFSEVDAGLGESDHVQTSWADFDGDQDLDLLVVHLAPLSGRGYIRRFRNEGNGVFVGEDILGTLSVEHGEAQWGDYDNDGDLDILVAGNVRETDGTYDTVLRVYRNEAETFVPIEIIACVMCEGWFDLSAATWADYDSDGDIDILLAGTYNSGTQIEGRAKVYDNVNGNFVDSGNQLPAPRASGFSGGSFSWLDIDGEGDLDYFIAGSYFVPGGNGLIETQMHLYVNSAPGQNLPPSAATSLTSQVNADGTVSLTWDAASDDLTPAGALTYDLRLYRNGAPIQVARRIPESGSLRGASGWTLTGLPDGGYLWTIEAIDSAYNGGPPTPATFRVGPPLPDRIFTDSFDLPR</sequence>
<keyword evidence="3" id="KW-0604">Photosystem II</keyword>
<dbReference type="InterPro" id="IPR003961">
    <property type="entry name" value="FN3_dom"/>
</dbReference>
<organism evidence="6 7">
    <name type="scientific">Dokdonella immobilis</name>
    <dbReference type="NCBI Taxonomy" id="578942"/>
    <lineage>
        <taxon>Bacteria</taxon>
        <taxon>Pseudomonadati</taxon>
        <taxon>Pseudomonadota</taxon>
        <taxon>Gammaproteobacteria</taxon>
        <taxon>Lysobacterales</taxon>
        <taxon>Rhodanobacteraceae</taxon>
        <taxon>Dokdonella</taxon>
    </lineage>
</organism>
<dbReference type="InterPro" id="IPR035986">
    <property type="entry name" value="PKD_dom_sf"/>
</dbReference>
<dbReference type="InterPro" id="IPR013517">
    <property type="entry name" value="FG-GAP"/>
</dbReference>
<evidence type="ECO:0000313" key="6">
    <source>
        <dbReference type="EMBL" id="SFM97832.1"/>
    </source>
</evidence>
<dbReference type="SUPFAM" id="SSF69318">
    <property type="entry name" value="Integrin alpha N-terminal domain"/>
    <property type="match status" value="2"/>
</dbReference>
<feature type="domain" description="PKD" evidence="4">
    <location>
        <begin position="686"/>
        <end position="753"/>
    </location>
</feature>
<dbReference type="InterPro" id="IPR028994">
    <property type="entry name" value="Integrin_alpha_N"/>
</dbReference>
<dbReference type="EMBL" id="FOVF01000001">
    <property type="protein sequence ID" value="SFM97832.1"/>
    <property type="molecule type" value="Genomic_DNA"/>
</dbReference>